<dbReference type="KEGG" id="sfh:SFHH103_06249"/>
<sequence length="115" mass="12766">MLSGPLSIAVRRKIASRHFRRHCTGIALQRLVSGLLRVLHVPPIHRNDDPAAIVIVPMSIVVFANLDAANRMPFRAFALMMIGLVAIAVGYSLFVDWITPPGVVDPFARDRSDRR</sequence>
<reference evidence="2 3" key="1">
    <citation type="journal article" date="2012" name="J. Bacteriol.">
        <title>Genome sequence of the soybean symbiont Sinorhizobium fredii HH103.</title>
        <authorList>
            <person name="Weidner S."/>
            <person name="Becker A."/>
            <person name="Bonilla I."/>
            <person name="Jaenicke S."/>
            <person name="Lloret J."/>
            <person name="Margaret I."/>
            <person name="Puhler A."/>
            <person name="Ruiz-Sainz J.E."/>
            <person name="Schneiker-Bekel S."/>
            <person name="Szczepanowski R."/>
            <person name="Vinardell J.M."/>
            <person name="Zehner S."/>
            <person name="Gottfert M."/>
        </authorList>
    </citation>
    <scope>NUCLEOTIDE SEQUENCE [LARGE SCALE GENOMIC DNA]</scope>
    <source>
        <strain evidence="2 3">HH103</strain>
        <plasmid evidence="3">pSfHH103e</plasmid>
    </source>
</reference>
<keyword evidence="2" id="KW-0614">Plasmid</keyword>
<protein>
    <submittedName>
        <fullName evidence="2">Uncharacterized protein</fullName>
    </submittedName>
</protein>
<name>G9AI27_SINF1</name>
<evidence type="ECO:0000313" key="2">
    <source>
        <dbReference type="EMBL" id="CCF00709.1"/>
    </source>
</evidence>
<geneLocation type="plasmid" evidence="2 3">
    <name>pSfHH103e</name>
</geneLocation>
<evidence type="ECO:0000313" key="3">
    <source>
        <dbReference type="Proteomes" id="UP000007735"/>
    </source>
</evidence>
<proteinExistence type="predicted"/>
<dbReference type="Proteomes" id="UP000007735">
    <property type="component" value="Plasmid pSfHH103e"/>
</dbReference>
<keyword evidence="1" id="KW-1133">Transmembrane helix</keyword>
<dbReference type="PATRIC" id="fig|380.5.peg.5804"/>
<keyword evidence="1" id="KW-0812">Transmembrane</keyword>
<dbReference type="AlphaFoldDB" id="G9AI27"/>
<dbReference type="HOGENOM" id="CLU_2107015_0_0_5"/>
<organism evidence="2 3">
    <name type="scientific">Sinorhizobium fredii (strain HH103)</name>
    <dbReference type="NCBI Taxonomy" id="1117943"/>
    <lineage>
        <taxon>Bacteria</taxon>
        <taxon>Pseudomonadati</taxon>
        <taxon>Pseudomonadota</taxon>
        <taxon>Alphaproteobacteria</taxon>
        <taxon>Hyphomicrobiales</taxon>
        <taxon>Rhizobiaceae</taxon>
        <taxon>Sinorhizobium/Ensifer group</taxon>
        <taxon>Sinorhizobium</taxon>
    </lineage>
</organism>
<feature type="transmembrane region" description="Helical" evidence="1">
    <location>
        <begin position="51"/>
        <end position="69"/>
    </location>
</feature>
<evidence type="ECO:0000256" key="1">
    <source>
        <dbReference type="SAM" id="Phobius"/>
    </source>
</evidence>
<gene>
    <name evidence="2" type="ordered locus">SFHH103_06249</name>
</gene>
<feature type="transmembrane region" description="Helical" evidence="1">
    <location>
        <begin position="76"/>
        <end position="94"/>
    </location>
</feature>
<dbReference type="EMBL" id="HE616899">
    <property type="protein sequence ID" value="CCF00709.1"/>
    <property type="molecule type" value="Genomic_DNA"/>
</dbReference>
<keyword evidence="1" id="KW-0472">Membrane</keyword>
<accession>G9AI27</accession>